<keyword evidence="2" id="KW-1185">Reference proteome</keyword>
<protein>
    <recommendedName>
        <fullName evidence="3">Cytochrome c</fullName>
    </recommendedName>
</protein>
<organism evidence="1 2">
    <name type="scientific">Acanthopleuribacter pedis</name>
    <dbReference type="NCBI Taxonomy" id="442870"/>
    <lineage>
        <taxon>Bacteria</taxon>
        <taxon>Pseudomonadati</taxon>
        <taxon>Acidobacteriota</taxon>
        <taxon>Holophagae</taxon>
        <taxon>Acanthopleuribacterales</taxon>
        <taxon>Acanthopleuribacteraceae</taxon>
        <taxon>Acanthopleuribacter</taxon>
    </lineage>
</organism>
<dbReference type="GO" id="GO:0009055">
    <property type="term" value="F:electron transfer activity"/>
    <property type="evidence" value="ECO:0007669"/>
    <property type="project" value="InterPro"/>
</dbReference>
<proteinExistence type="predicted"/>
<evidence type="ECO:0000313" key="1">
    <source>
        <dbReference type="EMBL" id="MBO1317421.1"/>
    </source>
</evidence>
<name>A0A8J7U3M6_9BACT</name>
<comment type="caution">
    <text evidence="1">The sequence shown here is derived from an EMBL/GenBank/DDBJ whole genome shotgun (WGS) entry which is preliminary data.</text>
</comment>
<dbReference type="GO" id="GO:0020037">
    <property type="term" value="F:heme binding"/>
    <property type="evidence" value="ECO:0007669"/>
    <property type="project" value="InterPro"/>
</dbReference>
<evidence type="ECO:0000313" key="2">
    <source>
        <dbReference type="Proteomes" id="UP000664417"/>
    </source>
</evidence>
<dbReference type="GO" id="GO:0005506">
    <property type="term" value="F:iron ion binding"/>
    <property type="evidence" value="ECO:0007669"/>
    <property type="project" value="InterPro"/>
</dbReference>
<dbReference type="GO" id="GO:0022900">
    <property type="term" value="P:electron transport chain"/>
    <property type="evidence" value="ECO:0007669"/>
    <property type="project" value="InterPro"/>
</dbReference>
<dbReference type="InterPro" id="IPR010980">
    <property type="entry name" value="Cyt_c/b562"/>
</dbReference>
<sequence length="150" mass="16622">MMFVLLLTTLIAGTPPTTPTLSPELRALLIEEMKLLEESVNKIPGLLARGALYPVAVQAHQMQDSFVLKKKLTPEQRTALHRQLPAEFIKRDQRFHALAGKLHDAALAGDAELSAMFFGRLVEACIGCHGDYAAHRFPKLKTQPKAAHHH</sequence>
<dbReference type="InterPro" id="IPR002321">
    <property type="entry name" value="Cyt_c_II"/>
</dbReference>
<dbReference type="PROSITE" id="PS51009">
    <property type="entry name" value="CYTCII"/>
    <property type="match status" value="1"/>
</dbReference>
<accession>A0A8J7U3M6</accession>
<gene>
    <name evidence="1" type="ORF">J3U88_03045</name>
</gene>
<reference evidence="1" key="1">
    <citation type="submission" date="2021-03" db="EMBL/GenBank/DDBJ databases">
        <authorList>
            <person name="Wang G."/>
        </authorList>
    </citation>
    <scope>NUCLEOTIDE SEQUENCE</scope>
    <source>
        <strain evidence="1">KCTC 12899</strain>
    </source>
</reference>
<dbReference type="EMBL" id="JAFREP010000002">
    <property type="protein sequence ID" value="MBO1317421.1"/>
    <property type="molecule type" value="Genomic_DNA"/>
</dbReference>
<dbReference type="RefSeq" id="WP_207856657.1">
    <property type="nucleotide sequence ID" value="NZ_JAFREP010000002.1"/>
</dbReference>
<dbReference type="Gene3D" id="1.20.120.10">
    <property type="entry name" value="Cytochrome c/b562"/>
    <property type="match status" value="1"/>
</dbReference>
<evidence type="ECO:0008006" key="3">
    <source>
        <dbReference type="Google" id="ProtNLM"/>
    </source>
</evidence>
<dbReference type="SUPFAM" id="SSF47175">
    <property type="entry name" value="Cytochromes"/>
    <property type="match status" value="1"/>
</dbReference>
<dbReference type="Proteomes" id="UP000664417">
    <property type="component" value="Unassembled WGS sequence"/>
</dbReference>
<dbReference type="AlphaFoldDB" id="A0A8J7U3M6"/>